<dbReference type="GO" id="GO:0005634">
    <property type="term" value="C:nucleus"/>
    <property type="evidence" value="ECO:0007669"/>
    <property type="project" value="TreeGrafter"/>
</dbReference>
<proteinExistence type="predicted"/>
<protein>
    <recommendedName>
        <fullName evidence="2">ubiquitinyl hydrolase 1</fullName>
        <ecNumber evidence="2">3.4.19.12</ecNumber>
    </recommendedName>
</protein>
<feature type="region of interest" description="Disordered" evidence="7">
    <location>
        <begin position="789"/>
        <end position="841"/>
    </location>
</feature>
<gene>
    <name evidence="9" type="ORF">K435DRAFT_736932</name>
</gene>
<feature type="compositionally biased region" description="Low complexity" evidence="7">
    <location>
        <begin position="420"/>
        <end position="441"/>
    </location>
</feature>
<dbReference type="InterPro" id="IPR038765">
    <property type="entry name" value="Papain-like_cys_pep_sf"/>
</dbReference>
<feature type="region of interest" description="Disordered" evidence="7">
    <location>
        <begin position="96"/>
        <end position="551"/>
    </location>
</feature>
<feature type="domain" description="USP" evidence="8">
    <location>
        <begin position="637"/>
        <end position="1076"/>
    </location>
</feature>
<feature type="compositionally biased region" description="Low complexity" evidence="7">
    <location>
        <begin position="277"/>
        <end position="301"/>
    </location>
</feature>
<dbReference type="CDD" id="cd02257">
    <property type="entry name" value="Peptidase_C19"/>
    <property type="match status" value="1"/>
</dbReference>
<feature type="compositionally biased region" description="Low complexity" evidence="7">
    <location>
        <begin position="477"/>
        <end position="515"/>
    </location>
</feature>
<evidence type="ECO:0000256" key="7">
    <source>
        <dbReference type="SAM" id="MobiDB-lite"/>
    </source>
</evidence>
<feature type="compositionally biased region" description="Basic and acidic residues" evidence="7">
    <location>
        <begin position="381"/>
        <end position="393"/>
    </location>
</feature>
<dbReference type="EMBL" id="ML180021">
    <property type="protein sequence ID" value="THU79480.1"/>
    <property type="molecule type" value="Genomic_DNA"/>
</dbReference>
<evidence type="ECO:0000256" key="3">
    <source>
        <dbReference type="ARBA" id="ARBA00022670"/>
    </source>
</evidence>
<keyword evidence="3" id="KW-0645">Protease</keyword>
<organism evidence="9 10">
    <name type="scientific">Dendrothele bispora (strain CBS 962.96)</name>
    <dbReference type="NCBI Taxonomy" id="1314807"/>
    <lineage>
        <taxon>Eukaryota</taxon>
        <taxon>Fungi</taxon>
        <taxon>Dikarya</taxon>
        <taxon>Basidiomycota</taxon>
        <taxon>Agaricomycotina</taxon>
        <taxon>Agaricomycetes</taxon>
        <taxon>Agaricomycetidae</taxon>
        <taxon>Agaricales</taxon>
        <taxon>Agaricales incertae sedis</taxon>
        <taxon>Dendrothele</taxon>
    </lineage>
</organism>
<reference evidence="9 10" key="1">
    <citation type="journal article" date="2019" name="Nat. Ecol. Evol.">
        <title>Megaphylogeny resolves global patterns of mushroom evolution.</title>
        <authorList>
            <person name="Varga T."/>
            <person name="Krizsan K."/>
            <person name="Foldi C."/>
            <person name="Dima B."/>
            <person name="Sanchez-Garcia M."/>
            <person name="Sanchez-Ramirez S."/>
            <person name="Szollosi G.J."/>
            <person name="Szarkandi J.G."/>
            <person name="Papp V."/>
            <person name="Albert L."/>
            <person name="Andreopoulos W."/>
            <person name="Angelini C."/>
            <person name="Antonin V."/>
            <person name="Barry K.W."/>
            <person name="Bougher N.L."/>
            <person name="Buchanan P."/>
            <person name="Buyck B."/>
            <person name="Bense V."/>
            <person name="Catcheside P."/>
            <person name="Chovatia M."/>
            <person name="Cooper J."/>
            <person name="Damon W."/>
            <person name="Desjardin D."/>
            <person name="Finy P."/>
            <person name="Geml J."/>
            <person name="Haridas S."/>
            <person name="Hughes K."/>
            <person name="Justo A."/>
            <person name="Karasinski D."/>
            <person name="Kautmanova I."/>
            <person name="Kiss B."/>
            <person name="Kocsube S."/>
            <person name="Kotiranta H."/>
            <person name="LaButti K.M."/>
            <person name="Lechner B.E."/>
            <person name="Liimatainen K."/>
            <person name="Lipzen A."/>
            <person name="Lukacs Z."/>
            <person name="Mihaltcheva S."/>
            <person name="Morgado L.N."/>
            <person name="Niskanen T."/>
            <person name="Noordeloos M.E."/>
            <person name="Ohm R.A."/>
            <person name="Ortiz-Santana B."/>
            <person name="Ovrebo C."/>
            <person name="Racz N."/>
            <person name="Riley R."/>
            <person name="Savchenko A."/>
            <person name="Shiryaev A."/>
            <person name="Soop K."/>
            <person name="Spirin V."/>
            <person name="Szebenyi C."/>
            <person name="Tomsovsky M."/>
            <person name="Tulloss R.E."/>
            <person name="Uehling J."/>
            <person name="Grigoriev I.V."/>
            <person name="Vagvolgyi C."/>
            <person name="Papp T."/>
            <person name="Martin F.M."/>
            <person name="Miettinen O."/>
            <person name="Hibbett D.S."/>
            <person name="Nagy L.G."/>
        </authorList>
    </citation>
    <scope>NUCLEOTIDE SEQUENCE [LARGE SCALE GENOMIC DNA]</scope>
    <source>
        <strain evidence="9 10">CBS 962.96</strain>
    </source>
</reference>
<keyword evidence="6" id="KW-0788">Thiol protease</keyword>
<keyword evidence="10" id="KW-1185">Reference proteome</keyword>
<feature type="compositionally biased region" description="Polar residues" evidence="7">
    <location>
        <begin position="446"/>
        <end position="476"/>
    </location>
</feature>
<dbReference type="GO" id="GO:0016579">
    <property type="term" value="P:protein deubiquitination"/>
    <property type="evidence" value="ECO:0007669"/>
    <property type="project" value="InterPro"/>
</dbReference>
<feature type="compositionally biased region" description="Low complexity" evidence="7">
    <location>
        <begin position="185"/>
        <end position="194"/>
    </location>
</feature>
<dbReference type="PROSITE" id="PS50235">
    <property type="entry name" value="USP_3"/>
    <property type="match status" value="1"/>
</dbReference>
<evidence type="ECO:0000256" key="1">
    <source>
        <dbReference type="ARBA" id="ARBA00000707"/>
    </source>
</evidence>
<dbReference type="PANTHER" id="PTHR24006:SF687">
    <property type="entry name" value="UBIQUITIN CARBOXYL-TERMINAL HYDROLASE 10"/>
    <property type="match status" value="1"/>
</dbReference>
<dbReference type="GO" id="GO:0004843">
    <property type="term" value="F:cysteine-type deubiquitinase activity"/>
    <property type="evidence" value="ECO:0007669"/>
    <property type="project" value="UniProtKB-EC"/>
</dbReference>
<feature type="region of interest" description="Disordered" evidence="7">
    <location>
        <begin position="712"/>
        <end position="738"/>
    </location>
</feature>
<dbReference type="PROSITE" id="PS00972">
    <property type="entry name" value="USP_1"/>
    <property type="match status" value="1"/>
</dbReference>
<dbReference type="Pfam" id="PF00443">
    <property type="entry name" value="UCH"/>
    <property type="match status" value="1"/>
</dbReference>
<dbReference type="InterPro" id="IPR050164">
    <property type="entry name" value="Peptidase_C19"/>
</dbReference>
<evidence type="ECO:0000313" key="10">
    <source>
        <dbReference type="Proteomes" id="UP000297245"/>
    </source>
</evidence>
<keyword evidence="4" id="KW-0833">Ubl conjugation pathway</keyword>
<feature type="compositionally biased region" description="Basic and acidic residues" evidence="7">
    <location>
        <begin position="363"/>
        <end position="374"/>
    </location>
</feature>
<dbReference type="EC" id="3.4.19.12" evidence="2"/>
<evidence type="ECO:0000313" key="9">
    <source>
        <dbReference type="EMBL" id="THU79480.1"/>
    </source>
</evidence>
<evidence type="ECO:0000256" key="4">
    <source>
        <dbReference type="ARBA" id="ARBA00022786"/>
    </source>
</evidence>
<evidence type="ECO:0000259" key="8">
    <source>
        <dbReference type="PROSITE" id="PS50235"/>
    </source>
</evidence>
<name>A0A4S8KUL5_DENBC</name>
<dbReference type="InterPro" id="IPR018200">
    <property type="entry name" value="USP_CS"/>
</dbReference>
<feature type="compositionally biased region" description="Low complexity" evidence="7">
    <location>
        <begin position="242"/>
        <end position="252"/>
    </location>
</feature>
<feature type="compositionally biased region" description="Pro residues" evidence="7">
    <location>
        <begin position="113"/>
        <end position="129"/>
    </location>
</feature>
<feature type="compositionally biased region" description="Polar residues" evidence="7">
    <location>
        <begin position="221"/>
        <end position="231"/>
    </location>
</feature>
<sequence>MTSPRPHYAQQGPGPSNYYSPQTPPPTHFNYSPNHAGPSNGYPYQYPVPPPHMTPYPQQTHSPRMNGRGGYHLQNRGGHGYQQNYHTHQAYVPMPYAQHPKYPHGHGQNFSPPAYPYHHPAPGPGPYSPSPSWQTHQPHMFPSYDNGNEYAPPMEMDSTPQQQPMTNPPADILSEPSSSVIKQESPVPSRRSPVTSEKSMPPVIDEAPPPPPIENVAAAPSTTDDSTNSNVPEPYASSPLASSTTDDSTNSNVPEPHTSSPLAPSTTDDPNVPEPYASSPLPSPTALPTSTSASVSTSTPTFTLAPFTPSQASGHTKWVIWSRRPTNPSNAPGLIFSKNSRPPAHIVEDALPDKTPPASPVLESKKALPGETSKRAKKSKPKENGNEGEDKAKGQVQDASSSPVEVVAGPEDATAPSSAPHSQTTSTVPSSSATAATDTPTLPGSPASSNTSISVVGGSTPSQVLKDNDTTEQISEGSTQTGSAPGTTTATAPAATSQEIVTAPSSTASTPAAAPATPPVKKSWASLLKPSPSSPSSSPSPSTSAAGPTKNALPISSVVGFSIPADQPPSSGLVGSAKGIPGVSSAKRVALLALLNGEAQAQTQTSPTLTSFAAAAASQPAPSSSSSSADLLKIRPRGLINTGNMCFANSVLQVLLYCPPFFKLFYELGRLLPGTVIGEDPVVGQVAANDGLKVSLVKATVQFLRDFLPGEKEKEKEKERGGKGKGKEREREREEDDWERESFIPTYVYDAMKEKKRFDGMRGGHQEDAEEFFGFYLETLEEELLAIQNALTPPPPPPPSSHHGKGGQNKAGSVQTSSSTTAVEEKEEEEPPEDDGWLEVGKRNRMVVTRTIKSTESPITRIFGGKFRSTLKAAGQKDSATVEDWRSLKLDIQPDTIHTIQDAILYHARPSPIQLTLPSTHPTRPNQSIEASQQVLIDSLPSILVIHLKRFCYDVQVGGVVKVGKRVSFGEEVVIGSDVMSPLAKKPHNARYKLFGAIYHHGLSASGGHYTLDVLHPNRFPASAPNANAQASAKLKEGWIRIDDELVSDVMHEDVFGEGQEKDETRCAYLLFYRRVK</sequence>
<dbReference type="Proteomes" id="UP000297245">
    <property type="component" value="Unassembled WGS sequence"/>
</dbReference>
<comment type="catalytic activity">
    <reaction evidence="1">
        <text>Thiol-dependent hydrolysis of ester, thioester, amide, peptide and isopeptide bonds formed by the C-terminal Gly of ubiquitin (a 76-residue protein attached to proteins as an intracellular targeting signal).</text>
        <dbReference type="EC" id="3.4.19.12"/>
    </reaction>
</comment>
<dbReference type="InterPro" id="IPR001394">
    <property type="entry name" value="Peptidase_C19_UCH"/>
</dbReference>
<dbReference type="GO" id="GO:0005829">
    <property type="term" value="C:cytosol"/>
    <property type="evidence" value="ECO:0007669"/>
    <property type="project" value="TreeGrafter"/>
</dbReference>
<feature type="compositionally biased region" description="Basic and acidic residues" evidence="7">
    <location>
        <begin position="712"/>
        <end position="732"/>
    </location>
</feature>
<feature type="region of interest" description="Disordered" evidence="7">
    <location>
        <begin position="1"/>
        <end position="82"/>
    </location>
</feature>
<dbReference type="GO" id="GO:0006508">
    <property type="term" value="P:proteolysis"/>
    <property type="evidence" value="ECO:0007669"/>
    <property type="project" value="UniProtKB-KW"/>
</dbReference>
<feature type="compositionally biased region" description="Low complexity" evidence="7">
    <location>
        <begin position="530"/>
        <end position="542"/>
    </location>
</feature>
<dbReference type="PANTHER" id="PTHR24006">
    <property type="entry name" value="UBIQUITIN CARBOXYL-TERMINAL HYDROLASE"/>
    <property type="match status" value="1"/>
</dbReference>
<dbReference type="SUPFAM" id="SSF54001">
    <property type="entry name" value="Cysteine proteinases"/>
    <property type="match status" value="1"/>
</dbReference>
<accession>A0A4S8KUL5</accession>
<dbReference type="AlphaFoldDB" id="A0A4S8KUL5"/>
<feature type="compositionally biased region" description="Polar residues" evidence="7">
    <location>
        <begin position="257"/>
        <end position="269"/>
    </location>
</feature>
<keyword evidence="5" id="KW-0378">Hydrolase</keyword>
<feature type="compositionally biased region" description="Polar residues" evidence="7">
    <location>
        <begin position="810"/>
        <end position="822"/>
    </location>
</feature>
<dbReference type="InterPro" id="IPR028889">
    <property type="entry name" value="USP"/>
</dbReference>
<evidence type="ECO:0000256" key="6">
    <source>
        <dbReference type="ARBA" id="ARBA00022807"/>
    </source>
</evidence>
<dbReference type="Gene3D" id="3.90.70.10">
    <property type="entry name" value="Cysteine proteinases"/>
    <property type="match status" value="1"/>
</dbReference>
<evidence type="ECO:0000256" key="2">
    <source>
        <dbReference type="ARBA" id="ARBA00012759"/>
    </source>
</evidence>
<evidence type="ECO:0000256" key="5">
    <source>
        <dbReference type="ARBA" id="ARBA00022801"/>
    </source>
</evidence>
<feature type="compositionally biased region" description="Acidic residues" evidence="7">
    <location>
        <begin position="825"/>
        <end position="837"/>
    </location>
</feature>
<dbReference type="OrthoDB" id="429671at2759"/>